<evidence type="ECO:0000313" key="4">
    <source>
        <dbReference type="Proteomes" id="UP000052052"/>
    </source>
</evidence>
<dbReference type="PATRIC" id="fig|344882.3.peg.547"/>
<dbReference type="Proteomes" id="UP000052052">
    <property type="component" value="Unassembled WGS sequence"/>
</dbReference>
<keyword evidence="1" id="KW-0472">Membrane</keyword>
<keyword evidence="1" id="KW-1133">Transmembrane helix</keyword>
<dbReference type="OrthoDB" id="9809813at2"/>
<feature type="transmembrane region" description="Helical" evidence="1">
    <location>
        <begin position="6"/>
        <end position="22"/>
    </location>
</feature>
<dbReference type="EMBL" id="LDJL01000011">
    <property type="protein sequence ID" value="KRG68954.1"/>
    <property type="molecule type" value="Genomic_DNA"/>
</dbReference>
<protein>
    <recommendedName>
        <fullName evidence="2">DUF218 domain-containing protein</fullName>
    </recommendedName>
</protein>
<evidence type="ECO:0000259" key="2">
    <source>
        <dbReference type="Pfam" id="PF02698"/>
    </source>
</evidence>
<sequence>MWLLSPLSWMLCCLLLLGWSWQRRQRQQRPWLVRSAVALLMTSVLAMTPLLANTLLAMLENQYSAPDCHPDQMRDGVLLGGGTDQLPVDATDVAALSIASRRRAERAAQWWRQVPGRRLWVAGGTPVAGYAPESRLISLYLQGMGVPESAISEEPRSRSTWGNARNLAAMQAPPPRNVVLVTSAMHMPRAVFAMRHAGFQVCPLQADYRQQPFELPGYLIPQASALAKSEASIHELVGMLYYRLRALLGWPS</sequence>
<dbReference type="PANTHER" id="PTHR30336">
    <property type="entry name" value="INNER MEMBRANE PROTEIN, PROBABLE PERMEASE"/>
    <property type="match status" value="1"/>
</dbReference>
<keyword evidence="1" id="KW-0812">Transmembrane</keyword>
<dbReference type="PANTHER" id="PTHR30336:SF4">
    <property type="entry name" value="ENVELOPE BIOGENESIS FACTOR ELYC"/>
    <property type="match status" value="1"/>
</dbReference>
<dbReference type="GO" id="GO:0043164">
    <property type="term" value="P:Gram-negative-bacterium-type cell wall biogenesis"/>
    <property type="evidence" value="ECO:0007669"/>
    <property type="project" value="TreeGrafter"/>
</dbReference>
<proteinExistence type="predicted"/>
<keyword evidence="4" id="KW-1185">Reference proteome</keyword>
<name>A0A0R0CRN5_9GAMM</name>
<feature type="domain" description="DUF218" evidence="2">
    <location>
        <begin position="77"/>
        <end position="238"/>
    </location>
</feature>
<dbReference type="RefSeq" id="WP_057658922.1">
    <property type="nucleotide sequence ID" value="NZ_LDJL01000011.1"/>
</dbReference>
<organism evidence="3 4">
    <name type="scientific">Pseudoxanthomonas dokdonensis</name>
    <dbReference type="NCBI Taxonomy" id="344882"/>
    <lineage>
        <taxon>Bacteria</taxon>
        <taxon>Pseudomonadati</taxon>
        <taxon>Pseudomonadota</taxon>
        <taxon>Gammaproteobacteria</taxon>
        <taxon>Lysobacterales</taxon>
        <taxon>Lysobacteraceae</taxon>
        <taxon>Pseudoxanthomonas</taxon>
    </lineage>
</organism>
<dbReference type="STRING" id="344882.ABB29_10880"/>
<dbReference type="InterPro" id="IPR014729">
    <property type="entry name" value="Rossmann-like_a/b/a_fold"/>
</dbReference>
<dbReference type="AlphaFoldDB" id="A0A0R0CRN5"/>
<dbReference type="Gene3D" id="3.40.50.620">
    <property type="entry name" value="HUPs"/>
    <property type="match status" value="1"/>
</dbReference>
<dbReference type="InterPro" id="IPR003848">
    <property type="entry name" value="DUF218"/>
</dbReference>
<dbReference type="InterPro" id="IPR051599">
    <property type="entry name" value="Cell_Envelope_Assoc"/>
</dbReference>
<reference evidence="3 4" key="1">
    <citation type="submission" date="2015-05" db="EMBL/GenBank/DDBJ databases">
        <title>Genome sequencing and analysis of members of genus Stenotrophomonas.</title>
        <authorList>
            <person name="Patil P.P."/>
            <person name="Midha S."/>
            <person name="Patil P.B."/>
        </authorList>
    </citation>
    <scope>NUCLEOTIDE SEQUENCE [LARGE SCALE GENOMIC DNA]</scope>
    <source>
        <strain evidence="3 4">DSM 21858</strain>
    </source>
</reference>
<evidence type="ECO:0000256" key="1">
    <source>
        <dbReference type="SAM" id="Phobius"/>
    </source>
</evidence>
<dbReference type="GO" id="GO:0000270">
    <property type="term" value="P:peptidoglycan metabolic process"/>
    <property type="evidence" value="ECO:0007669"/>
    <property type="project" value="TreeGrafter"/>
</dbReference>
<evidence type="ECO:0000313" key="3">
    <source>
        <dbReference type="EMBL" id="KRG68954.1"/>
    </source>
</evidence>
<dbReference type="Pfam" id="PF02698">
    <property type="entry name" value="DUF218"/>
    <property type="match status" value="1"/>
</dbReference>
<accession>A0A0R0CRN5</accession>
<comment type="caution">
    <text evidence="3">The sequence shown here is derived from an EMBL/GenBank/DDBJ whole genome shotgun (WGS) entry which is preliminary data.</text>
</comment>
<feature type="transmembrane region" description="Helical" evidence="1">
    <location>
        <begin position="31"/>
        <end position="52"/>
    </location>
</feature>
<dbReference type="CDD" id="cd06259">
    <property type="entry name" value="YdcF-like"/>
    <property type="match status" value="1"/>
</dbReference>
<dbReference type="GO" id="GO:0005886">
    <property type="term" value="C:plasma membrane"/>
    <property type="evidence" value="ECO:0007669"/>
    <property type="project" value="TreeGrafter"/>
</dbReference>
<gene>
    <name evidence="3" type="ORF">ABB29_10880</name>
</gene>